<feature type="compositionally biased region" description="Basic residues" evidence="2">
    <location>
        <begin position="194"/>
        <end position="203"/>
    </location>
</feature>
<organism evidence="3 4">
    <name type="scientific">Chelatococcus asaccharovorans</name>
    <dbReference type="NCBI Taxonomy" id="28210"/>
    <lineage>
        <taxon>Bacteria</taxon>
        <taxon>Pseudomonadati</taxon>
        <taxon>Pseudomonadota</taxon>
        <taxon>Alphaproteobacteria</taxon>
        <taxon>Hyphomicrobiales</taxon>
        <taxon>Chelatococcaceae</taxon>
        <taxon>Chelatococcus</taxon>
    </lineage>
</organism>
<dbReference type="AlphaFoldDB" id="A0A2V3TWR1"/>
<evidence type="ECO:0000313" key="4">
    <source>
        <dbReference type="Proteomes" id="UP000248021"/>
    </source>
</evidence>
<dbReference type="Proteomes" id="UP000248021">
    <property type="component" value="Unassembled WGS sequence"/>
</dbReference>
<dbReference type="InterPro" id="IPR008807">
    <property type="entry name" value="ROS_MUCR"/>
</dbReference>
<evidence type="ECO:0000313" key="3">
    <source>
        <dbReference type="EMBL" id="PXW52845.1"/>
    </source>
</evidence>
<dbReference type="GO" id="GO:0008270">
    <property type="term" value="F:zinc ion binding"/>
    <property type="evidence" value="ECO:0007669"/>
    <property type="project" value="InterPro"/>
</dbReference>
<dbReference type="Gene3D" id="1.10.10.1550">
    <property type="entry name" value="ROS/MUCR transcriptional regulator protein"/>
    <property type="match status" value="1"/>
</dbReference>
<sequence length="203" mass="21631">MSIRTNHPLNIEEDRTLTTPTEQTDTSDLVTLSADVVSAYVSNNLVPADELPKLIGEIYSALIALNAPSVAASEPKPEPAVPVRKSITPDFIICLEDGKKFKSLKRHLQAHYGLTPAEYRQKWGLPADYPMVAPNYAATRSALARASGLGQIRGARGNEPAPAVEAAAPAPEASPKRASRKSKAEPAAAPAPTKRSRKTKSAS</sequence>
<dbReference type="GO" id="GO:0006355">
    <property type="term" value="P:regulation of DNA-templated transcription"/>
    <property type="evidence" value="ECO:0007669"/>
    <property type="project" value="InterPro"/>
</dbReference>
<reference evidence="3 4" key="1">
    <citation type="submission" date="2018-05" db="EMBL/GenBank/DDBJ databases">
        <title>Genomic Encyclopedia of Type Strains, Phase IV (KMG-IV): sequencing the most valuable type-strain genomes for metagenomic binning, comparative biology and taxonomic classification.</title>
        <authorList>
            <person name="Goeker M."/>
        </authorList>
    </citation>
    <scope>NUCLEOTIDE SEQUENCE [LARGE SCALE GENOMIC DNA]</scope>
    <source>
        <strain evidence="3 4">DSM 6462</strain>
    </source>
</reference>
<gene>
    <name evidence="3" type="ORF">C7450_11544</name>
</gene>
<dbReference type="RefSeq" id="WP_110377832.1">
    <property type="nucleotide sequence ID" value="NZ_CAKNFM010000006.1"/>
</dbReference>
<feature type="region of interest" description="Disordered" evidence="2">
    <location>
        <begin position="153"/>
        <end position="203"/>
    </location>
</feature>
<comment type="caution">
    <text evidence="3">The sequence shown here is derived from an EMBL/GenBank/DDBJ whole genome shotgun (WGS) entry which is preliminary data.</text>
</comment>
<protein>
    <submittedName>
        <fullName evidence="3">MucR family transcriptional regulator</fullName>
    </submittedName>
</protein>
<dbReference type="Pfam" id="PF05443">
    <property type="entry name" value="ROS_MUCR"/>
    <property type="match status" value="1"/>
</dbReference>
<dbReference type="EMBL" id="QJJK01000015">
    <property type="protein sequence ID" value="PXW52845.1"/>
    <property type="molecule type" value="Genomic_DNA"/>
</dbReference>
<accession>A0A2V3TWR1</accession>
<comment type="similarity">
    <text evidence="1">Belongs to the ros/MucR family.</text>
</comment>
<feature type="region of interest" description="Disordered" evidence="2">
    <location>
        <begin position="1"/>
        <end position="24"/>
    </location>
</feature>
<proteinExistence type="inferred from homology"/>
<keyword evidence="4" id="KW-1185">Reference proteome</keyword>
<name>A0A2V3TWR1_9HYPH</name>
<dbReference type="InterPro" id="IPR041920">
    <property type="entry name" value="ROS/MUCR_sf"/>
</dbReference>
<evidence type="ECO:0000256" key="2">
    <source>
        <dbReference type="SAM" id="MobiDB-lite"/>
    </source>
</evidence>
<dbReference type="OrthoDB" id="9809693at2"/>
<feature type="compositionally biased region" description="Low complexity" evidence="2">
    <location>
        <begin position="159"/>
        <end position="173"/>
    </location>
</feature>
<evidence type="ECO:0000256" key="1">
    <source>
        <dbReference type="ARBA" id="ARBA00007031"/>
    </source>
</evidence>
<dbReference type="GO" id="GO:0003677">
    <property type="term" value="F:DNA binding"/>
    <property type="evidence" value="ECO:0007669"/>
    <property type="project" value="InterPro"/>
</dbReference>